<gene>
    <name evidence="2" type="ORF">HPP92_026448</name>
</gene>
<dbReference type="OrthoDB" id="2015206at2759"/>
<dbReference type="EMBL" id="JADCNL010000062">
    <property type="protein sequence ID" value="KAG0451327.1"/>
    <property type="molecule type" value="Genomic_DNA"/>
</dbReference>
<feature type="compositionally biased region" description="Low complexity" evidence="1">
    <location>
        <begin position="31"/>
        <end position="42"/>
    </location>
</feature>
<reference evidence="2 3" key="1">
    <citation type="journal article" date="2020" name="Nat. Food">
        <title>A phased Vanilla planifolia genome enables genetic improvement of flavour and production.</title>
        <authorList>
            <person name="Hasing T."/>
            <person name="Tang H."/>
            <person name="Brym M."/>
            <person name="Khazi F."/>
            <person name="Huang T."/>
            <person name="Chambers A.H."/>
        </authorList>
    </citation>
    <scope>NUCLEOTIDE SEQUENCE [LARGE SCALE GENOMIC DNA]</scope>
    <source>
        <tissue evidence="2">Leaf</tissue>
    </source>
</reference>
<feature type="region of interest" description="Disordered" evidence="1">
    <location>
        <begin position="1"/>
        <end position="114"/>
    </location>
</feature>
<accession>A0A835U7J9</accession>
<comment type="caution">
    <text evidence="2">The sequence shown here is derived from an EMBL/GenBank/DDBJ whole genome shotgun (WGS) entry which is preliminary data.</text>
</comment>
<proteinExistence type="predicted"/>
<feature type="compositionally biased region" description="Acidic residues" evidence="1">
    <location>
        <begin position="68"/>
        <end position="77"/>
    </location>
</feature>
<dbReference type="AlphaFoldDB" id="A0A835U7J9"/>
<protein>
    <submittedName>
        <fullName evidence="2">Uncharacterized protein</fullName>
    </submittedName>
</protein>
<evidence type="ECO:0000313" key="3">
    <source>
        <dbReference type="Proteomes" id="UP000636800"/>
    </source>
</evidence>
<evidence type="ECO:0000313" key="2">
    <source>
        <dbReference type="EMBL" id="KAG0451327.1"/>
    </source>
</evidence>
<feature type="compositionally biased region" description="Acidic residues" evidence="1">
    <location>
        <begin position="1"/>
        <end position="10"/>
    </location>
</feature>
<dbReference type="Proteomes" id="UP000636800">
    <property type="component" value="Unassembled WGS sequence"/>
</dbReference>
<name>A0A835U7J9_VANPL</name>
<evidence type="ECO:0000256" key="1">
    <source>
        <dbReference type="SAM" id="MobiDB-lite"/>
    </source>
</evidence>
<organism evidence="2 3">
    <name type="scientific">Vanilla planifolia</name>
    <name type="common">Vanilla</name>
    <dbReference type="NCBI Taxonomy" id="51239"/>
    <lineage>
        <taxon>Eukaryota</taxon>
        <taxon>Viridiplantae</taxon>
        <taxon>Streptophyta</taxon>
        <taxon>Embryophyta</taxon>
        <taxon>Tracheophyta</taxon>
        <taxon>Spermatophyta</taxon>
        <taxon>Magnoliopsida</taxon>
        <taxon>Liliopsida</taxon>
        <taxon>Asparagales</taxon>
        <taxon>Orchidaceae</taxon>
        <taxon>Vanilloideae</taxon>
        <taxon>Vanilleae</taxon>
        <taxon>Vanilla</taxon>
    </lineage>
</organism>
<sequence length="114" mass="12529">MAEEFDEEEVWASARDNRDARLRIRKPKGASSSSHTCSTSTTLAEGSTPPAPISIPNWCKTFKRSSSCEDEEEDEEGEGCRLMSGWRKDSHAARSHPPPFAKEREDVEGGTSAG</sequence>
<keyword evidence="3" id="KW-1185">Reference proteome</keyword>